<feature type="transmembrane region" description="Helical" evidence="1">
    <location>
        <begin position="224"/>
        <end position="245"/>
    </location>
</feature>
<sequence length="373" mass="43583">MLILLFDVFGPTVTRTNYPAYICYEQLDVITPDDILYNINFVANNQQLAQSNVSYVNQNDKTFQALIKDDQYCQTIQFNQYQIFFFYTFKKVCLLFCNFVSNPGIIQYQFTMKTVDFFSVLRVSDYEIKDYLGNIRYLKDIETSYIPALFTKSALLQLFFIDVSGAFIIPDMFQIQFDNNRVLDINPANRNVRVQIDTSYYIGGVQVILDKVSISLDDVNIRPYYVQLYIGIISIFLLITTYVIIRVNFSKIQQLIGYKASSILAIFLNKQTESMILKSQEHFIQQQFKFNELNQIQKQVFVQRDKEIIDIEVADSRSCNLFTVPGKLEDLFPQFITLEETFMSIVHKQKDEISQLPENQGVFSLTQETDDYD</sequence>
<accession>V6LKS9</accession>
<protein>
    <recommendedName>
        <fullName evidence="3">Transmembrane protein</fullName>
    </recommendedName>
</protein>
<reference evidence="2" key="1">
    <citation type="journal article" date="2014" name="PLoS Genet.">
        <title>The Genome of Spironucleus salmonicida Highlights a Fish Pathogen Adapted to Fluctuating Environments.</title>
        <authorList>
            <person name="Xu F."/>
            <person name="Jerlstrom-Hultqvist J."/>
            <person name="Einarsson E."/>
            <person name="Astvaldsson A."/>
            <person name="Svard S.G."/>
            <person name="Andersson J.O."/>
        </authorList>
    </citation>
    <scope>NUCLEOTIDE SEQUENCE</scope>
</reference>
<organism evidence="2">
    <name type="scientific">Spironucleus salmonicida</name>
    <dbReference type="NCBI Taxonomy" id="348837"/>
    <lineage>
        <taxon>Eukaryota</taxon>
        <taxon>Metamonada</taxon>
        <taxon>Diplomonadida</taxon>
        <taxon>Hexamitidae</taxon>
        <taxon>Hexamitinae</taxon>
        <taxon>Spironucleus</taxon>
    </lineage>
</organism>
<keyword evidence="1" id="KW-1133">Transmembrane helix</keyword>
<dbReference type="EMBL" id="KI546100">
    <property type="protein sequence ID" value="EST45157.1"/>
    <property type="molecule type" value="Genomic_DNA"/>
</dbReference>
<dbReference type="AlphaFoldDB" id="V6LKS9"/>
<keyword evidence="1" id="KW-0812">Transmembrane</keyword>
<keyword evidence="1" id="KW-0472">Membrane</keyword>
<evidence type="ECO:0000313" key="2">
    <source>
        <dbReference type="EMBL" id="EST45157.1"/>
    </source>
</evidence>
<proteinExistence type="predicted"/>
<name>V6LKS9_9EUKA</name>
<dbReference type="VEuPathDB" id="GiardiaDB:SS50377_20100"/>
<evidence type="ECO:0008006" key="3">
    <source>
        <dbReference type="Google" id="ProtNLM"/>
    </source>
</evidence>
<gene>
    <name evidence="2" type="ORF">SS50377_14729</name>
</gene>
<evidence type="ECO:0000256" key="1">
    <source>
        <dbReference type="SAM" id="Phobius"/>
    </source>
</evidence>